<evidence type="ECO:0000313" key="2">
    <source>
        <dbReference type="Proteomes" id="UP000324897"/>
    </source>
</evidence>
<dbReference type="Proteomes" id="UP000324897">
    <property type="component" value="Chromosome 4"/>
</dbReference>
<organism evidence="1 2">
    <name type="scientific">Eragrostis curvula</name>
    <name type="common">weeping love grass</name>
    <dbReference type="NCBI Taxonomy" id="38414"/>
    <lineage>
        <taxon>Eukaryota</taxon>
        <taxon>Viridiplantae</taxon>
        <taxon>Streptophyta</taxon>
        <taxon>Embryophyta</taxon>
        <taxon>Tracheophyta</taxon>
        <taxon>Spermatophyta</taxon>
        <taxon>Magnoliopsida</taxon>
        <taxon>Liliopsida</taxon>
        <taxon>Poales</taxon>
        <taxon>Poaceae</taxon>
        <taxon>PACMAD clade</taxon>
        <taxon>Chloridoideae</taxon>
        <taxon>Eragrostideae</taxon>
        <taxon>Eragrostidinae</taxon>
        <taxon>Eragrostis</taxon>
    </lineage>
</organism>
<dbReference type="Gramene" id="TVU41710">
    <property type="protein sequence ID" value="TVU41710"/>
    <property type="gene ID" value="EJB05_15254"/>
</dbReference>
<reference evidence="1 2" key="1">
    <citation type="journal article" date="2019" name="Sci. Rep.">
        <title>A high-quality genome of Eragrostis curvula grass provides insights into Poaceae evolution and supports new strategies to enhance forage quality.</title>
        <authorList>
            <person name="Carballo J."/>
            <person name="Santos B.A.C.M."/>
            <person name="Zappacosta D."/>
            <person name="Garbus I."/>
            <person name="Selva J.P."/>
            <person name="Gallo C.A."/>
            <person name="Diaz A."/>
            <person name="Albertini E."/>
            <person name="Caccamo M."/>
            <person name="Echenique V."/>
        </authorList>
    </citation>
    <scope>NUCLEOTIDE SEQUENCE [LARGE SCALE GENOMIC DNA]</scope>
    <source>
        <strain evidence="2">cv. Victoria</strain>
        <tissue evidence="1">Leaf</tissue>
    </source>
</reference>
<dbReference type="EMBL" id="RWGY01000007">
    <property type="protein sequence ID" value="TVU41710.1"/>
    <property type="molecule type" value="Genomic_DNA"/>
</dbReference>
<evidence type="ECO:0000313" key="1">
    <source>
        <dbReference type="EMBL" id="TVU41710.1"/>
    </source>
</evidence>
<feature type="non-terminal residue" evidence="1">
    <location>
        <position position="1"/>
    </location>
</feature>
<comment type="caution">
    <text evidence="1">The sequence shown here is derived from an EMBL/GenBank/DDBJ whole genome shotgun (WGS) entry which is preliminary data.</text>
</comment>
<protein>
    <submittedName>
        <fullName evidence="1">Uncharacterized protein</fullName>
    </submittedName>
</protein>
<keyword evidence="2" id="KW-1185">Reference proteome</keyword>
<sequence length="105" mass="11511">MACGRWRGLAAMGSGCQWLTRPGRGGITSKNLAKGGGSWEVDGGGTCRAVKKRWIQVNNRIACALKVQVKFLTVPRASINTAASEAKKIKFPTCSWYHHIFIIYD</sequence>
<dbReference type="AlphaFoldDB" id="A0A5J9W312"/>
<gene>
    <name evidence="1" type="ORF">EJB05_15254</name>
</gene>
<accession>A0A5J9W312</accession>
<proteinExistence type="predicted"/>
<name>A0A5J9W312_9POAL</name>